<evidence type="ECO:0000313" key="3">
    <source>
        <dbReference type="Proteomes" id="UP001500393"/>
    </source>
</evidence>
<feature type="domain" description="N-acetyltransferase" evidence="1">
    <location>
        <begin position="28"/>
        <end position="194"/>
    </location>
</feature>
<keyword evidence="3" id="KW-1185">Reference proteome</keyword>
<protein>
    <submittedName>
        <fullName evidence="2">GNAT family protein</fullName>
    </submittedName>
</protein>
<dbReference type="SUPFAM" id="SSF55729">
    <property type="entry name" value="Acyl-CoA N-acyltransferases (Nat)"/>
    <property type="match status" value="1"/>
</dbReference>
<organism evidence="2 3">
    <name type="scientific">Kribbella sancticallisti</name>
    <dbReference type="NCBI Taxonomy" id="460087"/>
    <lineage>
        <taxon>Bacteria</taxon>
        <taxon>Bacillati</taxon>
        <taxon>Actinomycetota</taxon>
        <taxon>Actinomycetes</taxon>
        <taxon>Propionibacteriales</taxon>
        <taxon>Kribbellaceae</taxon>
        <taxon>Kribbella</taxon>
    </lineage>
</organism>
<dbReference type="PANTHER" id="PTHR43441">
    <property type="entry name" value="RIBOSOMAL-PROTEIN-SERINE ACETYLTRANSFERASE"/>
    <property type="match status" value="1"/>
</dbReference>
<name>A0ABN2C9D8_9ACTN</name>
<reference evidence="2 3" key="1">
    <citation type="journal article" date="2019" name="Int. J. Syst. Evol. Microbiol.">
        <title>The Global Catalogue of Microorganisms (GCM) 10K type strain sequencing project: providing services to taxonomists for standard genome sequencing and annotation.</title>
        <authorList>
            <consortium name="The Broad Institute Genomics Platform"/>
            <consortium name="The Broad Institute Genome Sequencing Center for Infectious Disease"/>
            <person name="Wu L."/>
            <person name="Ma J."/>
        </authorList>
    </citation>
    <scope>NUCLEOTIDE SEQUENCE [LARGE SCALE GENOMIC DNA]</scope>
    <source>
        <strain evidence="2 3">JCM 14969</strain>
    </source>
</reference>
<evidence type="ECO:0000259" key="1">
    <source>
        <dbReference type="PROSITE" id="PS51186"/>
    </source>
</evidence>
<comment type="caution">
    <text evidence="2">The sequence shown here is derived from an EMBL/GenBank/DDBJ whole genome shotgun (WGS) entry which is preliminary data.</text>
</comment>
<sequence>MGRLIRWMPPRSAATVPNVFAIALNEGAELRSLEPWQAEEFLAHIDRARENVDPWVPWASRSTDLESARATLQRYADLAARDAGRLYGIWLDGTLVGGTMFVAFDAAAGKCEIGCWLEPAGQGRGLITKAAEHLIDWVVRTRGIHRVEWITRPDNTASSNVARRLGMRLDGVLREDYLHQGTRHSSEVWSLLAPEWLARG</sequence>
<dbReference type="Pfam" id="PF13302">
    <property type="entry name" value="Acetyltransf_3"/>
    <property type="match status" value="1"/>
</dbReference>
<dbReference type="PROSITE" id="PS51186">
    <property type="entry name" value="GNAT"/>
    <property type="match status" value="1"/>
</dbReference>
<evidence type="ECO:0000313" key="2">
    <source>
        <dbReference type="EMBL" id="GAA1555046.1"/>
    </source>
</evidence>
<dbReference type="Proteomes" id="UP001500393">
    <property type="component" value="Unassembled WGS sequence"/>
</dbReference>
<accession>A0ABN2C9D8</accession>
<dbReference type="Gene3D" id="3.40.630.30">
    <property type="match status" value="1"/>
</dbReference>
<dbReference type="CDD" id="cd04301">
    <property type="entry name" value="NAT_SF"/>
    <property type="match status" value="1"/>
</dbReference>
<dbReference type="InterPro" id="IPR016181">
    <property type="entry name" value="Acyl_CoA_acyltransferase"/>
</dbReference>
<dbReference type="InterPro" id="IPR051908">
    <property type="entry name" value="Ribosomal_N-acetyltransferase"/>
</dbReference>
<dbReference type="PANTHER" id="PTHR43441:SF10">
    <property type="entry name" value="ACETYLTRANSFERASE"/>
    <property type="match status" value="1"/>
</dbReference>
<gene>
    <name evidence="2" type="ORF">GCM10009789_05610</name>
</gene>
<proteinExistence type="predicted"/>
<dbReference type="InterPro" id="IPR000182">
    <property type="entry name" value="GNAT_dom"/>
</dbReference>
<dbReference type="EMBL" id="BAAAOS010000006">
    <property type="protein sequence ID" value="GAA1555046.1"/>
    <property type="molecule type" value="Genomic_DNA"/>
</dbReference>